<proteinExistence type="predicted"/>
<reference evidence="1" key="1">
    <citation type="journal article" date="2021" name="Proc. Natl. Acad. Sci. U.S.A.">
        <title>A Catalog of Tens of Thousands of Viruses from Human Metagenomes Reveals Hidden Associations with Chronic Diseases.</title>
        <authorList>
            <person name="Tisza M.J."/>
            <person name="Buck C.B."/>
        </authorList>
    </citation>
    <scope>NUCLEOTIDE SEQUENCE</scope>
    <source>
        <strain evidence="1">CtsDY37</strain>
    </source>
</reference>
<dbReference type="EMBL" id="BK014859">
    <property type="protein sequence ID" value="DAD79149.1"/>
    <property type="molecule type" value="Genomic_DNA"/>
</dbReference>
<sequence>MQIEFNGEAEDISMMLVSAERYALGRRTYIVGWTCEIIKKNMHLLSDKDKAVMIRDLENPISYGDECDKAEWLILLKLLRKEIKNVRVKNNNTSKNPQ</sequence>
<evidence type="ECO:0000313" key="1">
    <source>
        <dbReference type="EMBL" id="DAD79149.1"/>
    </source>
</evidence>
<protein>
    <submittedName>
        <fullName evidence="1">Uncharacterized protein</fullName>
    </submittedName>
</protein>
<organism evidence="1">
    <name type="scientific">Siphoviridae sp. ctsDY37</name>
    <dbReference type="NCBI Taxonomy" id="2826483"/>
    <lineage>
        <taxon>Viruses</taxon>
        <taxon>Duplodnaviria</taxon>
        <taxon>Heunggongvirae</taxon>
        <taxon>Uroviricota</taxon>
        <taxon>Caudoviricetes</taxon>
    </lineage>
</organism>
<name>A0A8S5MA25_9CAUD</name>
<accession>A0A8S5MA25</accession>